<name>A0A0R0M792_9MICR</name>
<dbReference type="VEuPathDB" id="MicrosporidiaDB:M153_13700010738"/>
<protein>
    <submittedName>
        <fullName evidence="2">Uncharacterized protein</fullName>
    </submittedName>
</protein>
<dbReference type="EMBL" id="LGUB01000028">
    <property type="protein sequence ID" value="KRH94816.1"/>
    <property type="molecule type" value="Genomic_DNA"/>
</dbReference>
<dbReference type="AlphaFoldDB" id="A0A0R0M792"/>
<keyword evidence="3" id="KW-1185">Reference proteome</keyword>
<keyword evidence="1" id="KW-0732">Signal</keyword>
<gene>
    <name evidence="2" type="ORF">M153_13700010738</name>
</gene>
<evidence type="ECO:0000313" key="3">
    <source>
        <dbReference type="Proteomes" id="UP000051530"/>
    </source>
</evidence>
<evidence type="ECO:0000256" key="1">
    <source>
        <dbReference type="SAM" id="SignalP"/>
    </source>
</evidence>
<accession>A0A0R0M792</accession>
<feature type="chain" id="PRO_5006399164" evidence="1">
    <location>
        <begin position="22"/>
        <end position="211"/>
    </location>
</feature>
<organism evidence="2 3">
    <name type="scientific">Pseudoloma neurophilia</name>
    <dbReference type="NCBI Taxonomy" id="146866"/>
    <lineage>
        <taxon>Eukaryota</taxon>
        <taxon>Fungi</taxon>
        <taxon>Fungi incertae sedis</taxon>
        <taxon>Microsporidia</taxon>
        <taxon>Pseudoloma</taxon>
    </lineage>
</organism>
<feature type="signal peptide" evidence="1">
    <location>
        <begin position="1"/>
        <end position="21"/>
    </location>
</feature>
<proteinExistence type="predicted"/>
<reference evidence="2 3" key="1">
    <citation type="submission" date="2015-07" db="EMBL/GenBank/DDBJ databases">
        <title>The genome of Pseudoloma neurophilia, a relevant intracellular parasite of the zebrafish.</title>
        <authorList>
            <person name="Ndikumana S."/>
            <person name="Pelin A."/>
            <person name="Sanders J."/>
            <person name="Corradi N."/>
        </authorList>
    </citation>
    <scope>NUCLEOTIDE SEQUENCE [LARGE SCALE GENOMIC DNA]</scope>
    <source>
        <strain evidence="2 3">MK1</strain>
    </source>
</reference>
<sequence>MNSVITVLFFYFPWFILLIKTQNPDNIEEEITNNPPVSNSNEQQSVNTSLTYSKNQYALNSEILRDPSIPLFKTDDEKSYIAQIFNVLFRLENSFIKFIKTLEEKNDSVARILLDLYRKVITTQKETISITEEKNNLGNILSDVYPEKSFYIKNTLFYFLRTFLTYMVDFNHDKDSDYFRIEYKNDLERSNFSKKSSRKKQQPSFFLKSVL</sequence>
<comment type="caution">
    <text evidence="2">The sequence shown here is derived from an EMBL/GenBank/DDBJ whole genome shotgun (WGS) entry which is preliminary data.</text>
</comment>
<evidence type="ECO:0000313" key="2">
    <source>
        <dbReference type="EMBL" id="KRH94816.1"/>
    </source>
</evidence>
<dbReference type="Proteomes" id="UP000051530">
    <property type="component" value="Unassembled WGS sequence"/>
</dbReference>